<keyword evidence="3" id="KW-1003">Cell membrane</keyword>
<dbReference type="Proteomes" id="UP000293719">
    <property type="component" value="Chromosome"/>
</dbReference>
<feature type="region of interest" description="Disordered" evidence="8">
    <location>
        <begin position="1"/>
        <end position="40"/>
    </location>
</feature>
<keyword evidence="4" id="KW-0997">Cell inner membrane</keyword>
<evidence type="ECO:0000256" key="6">
    <source>
        <dbReference type="ARBA" id="ARBA00022989"/>
    </source>
</evidence>
<keyword evidence="6 9" id="KW-1133">Transmembrane helix</keyword>
<feature type="transmembrane region" description="Helical" evidence="9">
    <location>
        <begin position="78"/>
        <end position="98"/>
    </location>
</feature>
<evidence type="ECO:0000256" key="5">
    <source>
        <dbReference type="ARBA" id="ARBA00022692"/>
    </source>
</evidence>
<evidence type="ECO:0000313" key="10">
    <source>
        <dbReference type="EMBL" id="QBK31010.1"/>
    </source>
</evidence>
<dbReference type="AlphaFoldDB" id="A0A4P6V3F8"/>
<dbReference type="InterPro" id="IPR021147">
    <property type="entry name" value="DUF697"/>
</dbReference>
<dbReference type="NCBIfam" id="TIGR01620">
    <property type="entry name" value="hyp_HI0043"/>
    <property type="match status" value="1"/>
</dbReference>
<name>A0A4P6V3F8_9HYPH</name>
<dbReference type="PANTHER" id="PTHR39342:SF1">
    <property type="entry name" value="UPF0283 MEMBRANE PROTEIN YCJF"/>
    <property type="match status" value="1"/>
</dbReference>
<evidence type="ECO:0000256" key="4">
    <source>
        <dbReference type="ARBA" id="ARBA00022519"/>
    </source>
</evidence>
<evidence type="ECO:0000256" key="2">
    <source>
        <dbReference type="ARBA" id="ARBA00008255"/>
    </source>
</evidence>
<keyword evidence="5 9" id="KW-0812">Transmembrane</keyword>
<gene>
    <name evidence="10" type="ORF">E0E05_10650</name>
</gene>
<comment type="subcellular location">
    <subcellularLocation>
        <location evidence="1">Cell inner membrane</location>
        <topology evidence="1">Multi-pass membrane protein</topology>
    </subcellularLocation>
</comment>
<dbReference type="GeneID" id="90767755"/>
<keyword evidence="7 9" id="KW-0472">Membrane</keyword>
<dbReference type="KEGG" id="rpod:E0E05_10650"/>
<protein>
    <submittedName>
        <fullName evidence="10">TIGR01620 family protein</fullName>
    </submittedName>
</protein>
<feature type="compositionally biased region" description="Basic and acidic residues" evidence="8">
    <location>
        <begin position="25"/>
        <end position="40"/>
    </location>
</feature>
<reference evidence="10 11" key="1">
    <citation type="journal article" date="2017" name="Int. J. Syst. Evol. Microbiol.">
        <title>Roseitalea porphyridii gen. nov., sp. nov., isolated from a red alga, and reclassification of Hoeflea suaedae Chung et al. 2013 as Pseudohoeflea suaedae gen. nov., comb. nov.</title>
        <authorList>
            <person name="Hyeon J.W."/>
            <person name="Jeong S.E."/>
            <person name="Baek K."/>
            <person name="Jeon C.O."/>
        </authorList>
    </citation>
    <scope>NUCLEOTIDE SEQUENCE [LARGE SCALE GENOMIC DNA]</scope>
    <source>
        <strain evidence="10 11">MA7-20</strain>
    </source>
</reference>
<dbReference type="OrthoDB" id="9816060at2"/>
<dbReference type="GO" id="GO:0005886">
    <property type="term" value="C:plasma membrane"/>
    <property type="evidence" value="ECO:0007669"/>
    <property type="project" value="UniProtKB-SubCell"/>
</dbReference>
<accession>A0A4P6V3F8</accession>
<dbReference type="InterPro" id="IPR006507">
    <property type="entry name" value="UPF0283"/>
</dbReference>
<dbReference type="RefSeq" id="WP_131616689.1">
    <property type="nucleotide sequence ID" value="NZ_CP036532.1"/>
</dbReference>
<evidence type="ECO:0000313" key="11">
    <source>
        <dbReference type="Proteomes" id="UP000293719"/>
    </source>
</evidence>
<dbReference type="PANTHER" id="PTHR39342">
    <property type="entry name" value="UPF0283 MEMBRANE PROTEIN YCJF"/>
    <property type="match status" value="1"/>
</dbReference>
<comment type="similarity">
    <text evidence="2">Belongs to the UPF0283 family.</text>
</comment>
<feature type="transmembrane region" description="Helical" evidence="9">
    <location>
        <begin position="110"/>
        <end position="132"/>
    </location>
</feature>
<organism evidence="10 11">
    <name type="scientific">Roseitalea porphyridii</name>
    <dbReference type="NCBI Taxonomy" id="1852022"/>
    <lineage>
        <taxon>Bacteria</taxon>
        <taxon>Pseudomonadati</taxon>
        <taxon>Pseudomonadota</taxon>
        <taxon>Alphaproteobacteria</taxon>
        <taxon>Hyphomicrobiales</taxon>
        <taxon>Ahrensiaceae</taxon>
        <taxon>Roseitalea</taxon>
    </lineage>
</organism>
<dbReference type="EMBL" id="CP036532">
    <property type="protein sequence ID" value="QBK31010.1"/>
    <property type="molecule type" value="Genomic_DNA"/>
</dbReference>
<feature type="region of interest" description="Disordered" evidence="8">
    <location>
        <begin position="52"/>
        <end position="72"/>
    </location>
</feature>
<evidence type="ECO:0000256" key="1">
    <source>
        <dbReference type="ARBA" id="ARBA00004429"/>
    </source>
</evidence>
<proteinExistence type="inferred from homology"/>
<evidence type="ECO:0000256" key="9">
    <source>
        <dbReference type="SAM" id="Phobius"/>
    </source>
</evidence>
<dbReference type="Pfam" id="PF05128">
    <property type="entry name" value="DUF697"/>
    <property type="match status" value="1"/>
</dbReference>
<evidence type="ECO:0000256" key="3">
    <source>
        <dbReference type="ARBA" id="ARBA00022475"/>
    </source>
</evidence>
<sequence>MSRKTPRGPRAFSVDEPSPEANPGAKREDPPVREREPRAFEDMARIEMAEEDFFEREARDETAPPPVPPRRRSKGLRLGAIALSAFGLVITLALGIWFEQLVRALFERHPVLGQVGLVAIVILALALLAAVTRELIAIGRQRSVDRLREEIATALEAGNGGDIAGATARLAAHYSHHPKTAAGRAHLAEIRTDIIDPEDRYRITEREMLTALDAEARTLVMNAAKRVSVVTAVSPRALVDIGYVLYENIRLIRVIAEHYGGRAGTFGTLTLVRRVVSHLAVTGTIAIGDGLIQQLVGHGVAARLSARLGEGVVNGLMTARIGIAAMAVSRPAPFVALPPPRMADMARTLTRYTAAQRGDTNLDGKSGVG</sequence>
<evidence type="ECO:0000256" key="7">
    <source>
        <dbReference type="ARBA" id="ARBA00023136"/>
    </source>
</evidence>
<evidence type="ECO:0000256" key="8">
    <source>
        <dbReference type="SAM" id="MobiDB-lite"/>
    </source>
</evidence>
<keyword evidence="11" id="KW-1185">Reference proteome</keyword>